<dbReference type="Proteomes" id="UP000244152">
    <property type="component" value="Unassembled WGS sequence"/>
</dbReference>
<keyword evidence="6" id="KW-0472">Membrane</keyword>
<keyword evidence="4" id="KW-0812">Transmembrane</keyword>
<evidence type="ECO:0000256" key="5">
    <source>
        <dbReference type="ARBA" id="ARBA00022989"/>
    </source>
</evidence>
<evidence type="ECO:0000256" key="2">
    <source>
        <dbReference type="ARBA" id="ARBA00008193"/>
    </source>
</evidence>
<comment type="subcellular location">
    <subcellularLocation>
        <location evidence="1">Cell membrane</location>
        <topology evidence="1">Multi-pass membrane protein</topology>
    </subcellularLocation>
</comment>
<keyword evidence="3" id="KW-1003">Cell membrane</keyword>
<name>A0A2T5IE98_9PROT</name>
<organism evidence="8 9">
    <name type="scientific">Nitrosospira multiformis</name>
    <dbReference type="NCBI Taxonomy" id="1231"/>
    <lineage>
        <taxon>Bacteria</taxon>
        <taxon>Pseudomonadati</taxon>
        <taxon>Pseudomonadota</taxon>
        <taxon>Betaproteobacteria</taxon>
        <taxon>Nitrosomonadales</taxon>
        <taxon>Nitrosomonadaceae</taxon>
        <taxon>Nitrosospira</taxon>
    </lineage>
</organism>
<feature type="domain" description="Glycine transporter" evidence="7">
    <location>
        <begin position="19"/>
        <end position="93"/>
    </location>
</feature>
<dbReference type="InterPro" id="IPR005115">
    <property type="entry name" value="Gly_transporter"/>
</dbReference>
<dbReference type="EMBL" id="QAOK01000006">
    <property type="protein sequence ID" value="PTQ82156.1"/>
    <property type="molecule type" value="Genomic_DNA"/>
</dbReference>
<feature type="domain" description="Glycine transporter" evidence="7">
    <location>
        <begin position="105"/>
        <end position="176"/>
    </location>
</feature>
<evidence type="ECO:0000256" key="3">
    <source>
        <dbReference type="ARBA" id="ARBA00022475"/>
    </source>
</evidence>
<comment type="caution">
    <text evidence="8">The sequence shown here is derived from an EMBL/GenBank/DDBJ whole genome shotgun (WGS) entry which is preliminary data.</text>
</comment>
<dbReference type="Pfam" id="PF03458">
    <property type="entry name" value="Gly_transporter"/>
    <property type="match status" value="2"/>
</dbReference>
<dbReference type="PANTHER" id="PTHR30506">
    <property type="entry name" value="INNER MEMBRANE PROTEIN"/>
    <property type="match status" value="1"/>
</dbReference>
<evidence type="ECO:0000313" key="8">
    <source>
        <dbReference type="EMBL" id="PTQ82156.1"/>
    </source>
</evidence>
<evidence type="ECO:0000256" key="1">
    <source>
        <dbReference type="ARBA" id="ARBA00004651"/>
    </source>
</evidence>
<dbReference type="PANTHER" id="PTHR30506:SF3">
    <property type="entry name" value="UPF0126 INNER MEMBRANE PROTEIN YADS-RELATED"/>
    <property type="match status" value="1"/>
</dbReference>
<accession>A0A2T5IE98</accession>
<gene>
    <name evidence="8" type="ORF">C8R21_106137</name>
</gene>
<dbReference type="GO" id="GO:0005886">
    <property type="term" value="C:plasma membrane"/>
    <property type="evidence" value="ECO:0007669"/>
    <property type="project" value="UniProtKB-SubCell"/>
</dbReference>
<evidence type="ECO:0000313" key="9">
    <source>
        <dbReference type="Proteomes" id="UP000244152"/>
    </source>
</evidence>
<evidence type="ECO:0000256" key="6">
    <source>
        <dbReference type="ARBA" id="ARBA00023136"/>
    </source>
</evidence>
<keyword evidence="5" id="KW-1133">Transmembrane helix</keyword>
<evidence type="ECO:0000259" key="7">
    <source>
        <dbReference type="Pfam" id="PF03458"/>
    </source>
</evidence>
<comment type="similarity">
    <text evidence="2">Belongs to the UPF0126 family.</text>
</comment>
<dbReference type="RefSeq" id="WP_107761740.1">
    <property type="nucleotide sequence ID" value="NZ_QAOK01000006.1"/>
</dbReference>
<proteinExistence type="inferred from homology"/>
<reference evidence="8 9" key="1">
    <citation type="submission" date="2018-04" db="EMBL/GenBank/DDBJ databases">
        <title>Active sludge and wastewater microbial communities from Klosterneuburg, Austria.</title>
        <authorList>
            <person name="Wagner M."/>
        </authorList>
    </citation>
    <scope>NUCLEOTIDE SEQUENCE [LARGE SCALE GENOMIC DNA]</scope>
    <source>
        <strain evidence="8 9">Nl12</strain>
    </source>
</reference>
<protein>
    <submittedName>
        <fullName evidence="8">Putative membrane protein YeiH</fullName>
    </submittedName>
</protein>
<dbReference type="AlphaFoldDB" id="A0A2T5IE98"/>
<evidence type="ECO:0000256" key="4">
    <source>
        <dbReference type="ARBA" id="ARBA00022692"/>
    </source>
</evidence>
<sequence>MFTSAAFDVDAAMKALVLVLDLVGTFVFALSGAAAGVERRLDLFGVLVLSFAAATSGGIFRDLLIGAVPPAAISDWRYLAASLFAGVSTFFWYPVINRLRSAVLIFDGAGLAVFCVSGSQKAIVFGLDPVMAALLGMLTGIGGGMVRDVLLSDVPIVLRSDIYAVAALAGAAVVVIGDALRFPSVATTCTGAALCFGLRLAAIRHGWHLPIARAPEHPDAKIDVTKNRRDH</sequence>